<name>S7QC20_GLOTA</name>
<keyword evidence="1" id="KW-1133">Transmembrane helix</keyword>
<reference evidence="2 3" key="1">
    <citation type="journal article" date="2012" name="Science">
        <title>The Paleozoic origin of enzymatic lignin decomposition reconstructed from 31 fungal genomes.</title>
        <authorList>
            <person name="Floudas D."/>
            <person name="Binder M."/>
            <person name="Riley R."/>
            <person name="Barry K."/>
            <person name="Blanchette R.A."/>
            <person name="Henrissat B."/>
            <person name="Martinez A.T."/>
            <person name="Otillar R."/>
            <person name="Spatafora J.W."/>
            <person name="Yadav J.S."/>
            <person name="Aerts A."/>
            <person name="Benoit I."/>
            <person name="Boyd A."/>
            <person name="Carlson A."/>
            <person name="Copeland A."/>
            <person name="Coutinho P.M."/>
            <person name="de Vries R.P."/>
            <person name="Ferreira P."/>
            <person name="Findley K."/>
            <person name="Foster B."/>
            <person name="Gaskell J."/>
            <person name="Glotzer D."/>
            <person name="Gorecki P."/>
            <person name="Heitman J."/>
            <person name="Hesse C."/>
            <person name="Hori C."/>
            <person name="Igarashi K."/>
            <person name="Jurgens J.A."/>
            <person name="Kallen N."/>
            <person name="Kersten P."/>
            <person name="Kohler A."/>
            <person name="Kuees U."/>
            <person name="Kumar T.K.A."/>
            <person name="Kuo A."/>
            <person name="LaButti K."/>
            <person name="Larrondo L.F."/>
            <person name="Lindquist E."/>
            <person name="Ling A."/>
            <person name="Lombard V."/>
            <person name="Lucas S."/>
            <person name="Lundell T."/>
            <person name="Martin R."/>
            <person name="McLaughlin D.J."/>
            <person name="Morgenstern I."/>
            <person name="Morin E."/>
            <person name="Murat C."/>
            <person name="Nagy L.G."/>
            <person name="Nolan M."/>
            <person name="Ohm R.A."/>
            <person name="Patyshakuliyeva A."/>
            <person name="Rokas A."/>
            <person name="Ruiz-Duenas F.J."/>
            <person name="Sabat G."/>
            <person name="Salamov A."/>
            <person name="Samejima M."/>
            <person name="Schmutz J."/>
            <person name="Slot J.C."/>
            <person name="St John F."/>
            <person name="Stenlid J."/>
            <person name="Sun H."/>
            <person name="Sun S."/>
            <person name="Syed K."/>
            <person name="Tsang A."/>
            <person name="Wiebenga A."/>
            <person name="Young D."/>
            <person name="Pisabarro A."/>
            <person name="Eastwood D.C."/>
            <person name="Martin F."/>
            <person name="Cullen D."/>
            <person name="Grigoriev I.V."/>
            <person name="Hibbett D.S."/>
        </authorList>
    </citation>
    <scope>NUCLEOTIDE SEQUENCE [LARGE SCALE GENOMIC DNA]</scope>
    <source>
        <strain evidence="2 3">ATCC 11539</strain>
    </source>
</reference>
<dbReference type="RefSeq" id="XP_007864085.1">
    <property type="nucleotide sequence ID" value="XM_007865894.1"/>
</dbReference>
<protein>
    <submittedName>
        <fullName evidence="2">Uncharacterized protein</fullName>
    </submittedName>
</protein>
<dbReference type="HOGENOM" id="CLU_1454564_0_0_1"/>
<evidence type="ECO:0000313" key="2">
    <source>
        <dbReference type="EMBL" id="EPQ56892.1"/>
    </source>
</evidence>
<dbReference type="GeneID" id="19309362"/>
<proteinExistence type="predicted"/>
<sequence length="186" mass="20039">MAPVAGSSHSWQPERVACSSVAFLICAVTGMACRLDAPANDVIEQRGWYLCSPQPSSAGVENRSNTISKMPGASTTGSFGAAGSNRVPLVIAFAVLQVLGGIGMLSVLFTMLFSRQVHRQTTWVNFCLSWIIYAFSYILLVLFNGEFGKEPNRALCATQAALIYGAPVVFVLDTAGAEFIYLRCMR</sequence>
<keyword evidence="1" id="KW-0472">Membrane</keyword>
<feature type="transmembrane region" description="Helical" evidence="1">
    <location>
        <begin position="89"/>
        <end position="111"/>
    </location>
</feature>
<evidence type="ECO:0000256" key="1">
    <source>
        <dbReference type="SAM" id="Phobius"/>
    </source>
</evidence>
<dbReference type="Proteomes" id="UP000030669">
    <property type="component" value="Unassembled WGS sequence"/>
</dbReference>
<keyword evidence="3" id="KW-1185">Reference proteome</keyword>
<accession>S7QC20</accession>
<organism evidence="2 3">
    <name type="scientific">Gloeophyllum trabeum (strain ATCC 11539 / FP-39264 / Madison 617)</name>
    <name type="common">Brown rot fungus</name>
    <dbReference type="NCBI Taxonomy" id="670483"/>
    <lineage>
        <taxon>Eukaryota</taxon>
        <taxon>Fungi</taxon>
        <taxon>Dikarya</taxon>
        <taxon>Basidiomycota</taxon>
        <taxon>Agaricomycotina</taxon>
        <taxon>Agaricomycetes</taxon>
        <taxon>Gloeophyllales</taxon>
        <taxon>Gloeophyllaceae</taxon>
        <taxon>Gloeophyllum</taxon>
    </lineage>
</organism>
<feature type="transmembrane region" description="Helical" evidence="1">
    <location>
        <begin position="123"/>
        <end position="143"/>
    </location>
</feature>
<dbReference type="STRING" id="670483.S7QC20"/>
<evidence type="ECO:0000313" key="3">
    <source>
        <dbReference type="Proteomes" id="UP000030669"/>
    </source>
</evidence>
<gene>
    <name evidence="2" type="ORF">GLOTRDRAFT_92096</name>
</gene>
<keyword evidence="1" id="KW-0812">Transmembrane</keyword>
<dbReference type="AlphaFoldDB" id="S7QC20"/>
<dbReference type="OrthoDB" id="3259067at2759"/>
<feature type="transmembrane region" description="Helical" evidence="1">
    <location>
        <begin position="163"/>
        <end position="182"/>
    </location>
</feature>
<dbReference type="EMBL" id="KB469299">
    <property type="protein sequence ID" value="EPQ56892.1"/>
    <property type="molecule type" value="Genomic_DNA"/>
</dbReference>
<dbReference type="KEGG" id="gtr:GLOTRDRAFT_92096"/>